<evidence type="ECO:0000256" key="3">
    <source>
        <dbReference type="PROSITE-ProRule" id="PRU00182"/>
    </source>
</evidence>
<dbReference type="InterPro" id="IPR002942">
    <property type="entry name" value="S4_RNA-bd"/>
</dbReference>
<dbReference type="InterPro" id="IPR006145">
    <property type="entry name" value="PsdUridine_synth_RsuA/RluA"/>
</dbReference>
<dbReference type="SMART" id="SM00363">
    <property type="entry name" value="S4"/>
    <property type="match status" value="1"/>
</dbReference>
<dbReference type="PROSITE" id="PS50889">
    <property type="entry name" value="S4"/>
    <property type="match status" value="1"/>
</dbReference>
<dbReference type="InterPro" id="IPR018496">
    <property type="entry name" value="PsdUridine_synth_RsuA/RluB_CS"/>
</dbReference>
<dbReference type="FunFam" id="3.10.290.10:FF:000003">
    <property type="entry name" value="Pseudouridine synthase"/>
    <property type="match status" value="1"/>
</dbReference>
<dbReference type="Pfam" id="PF00849">
    <property type="entry name" value="PseudoU_synth_2"/>
    <property type="match status" value="1"/>
</dbReference>
<dbReference type="EMBL" id="FUWG01000007">
    <property type="protein sequence ID" value="SJZ40288.1"/>
    <property type="molecule type" value="Genomic_DNA"/>
</dbReference>
<evidence type="ECO:0000259" key="5">
    <source>
        <dbReference type="SMART" id="SM00363"/>
    </source>
</evidence>
<gene>
    <name evidence="6" type="ORF">SAMN02745149_01133</name>
</gene>
<dbReference type="GO" id="GO:0003723">
    <property type="term" value="F:RNA binding"/>
    <property type="evidence" value="ECO:0007669"/>
    <property type="project" value="UniProtKB-KW"/>
</dbReference>
<dbReference type="GO" id="GO:0000455">
    <property type="term" value="P:enzyme-directed rRNA pseudouridine synthesis"/>
    <property type="evidence" value="ECO:0007669"/>
    <property type="project" value="UniProtKB-ARBA"/>
</dbReference>
<dbReference type="STRING" id="261392.SAMN02745149_01133"/>
<keyword evidence="3" id="KW-0694">RNA-binding</keyword>
<dbReference type="SUPFAM" id="SSF55120">
    <property type="entry name" value="Pseudouridine synthase"/>
    <property type="match status" value="1"/>
</dbReference>
<dbReference type="InterPro" id="IPR036986">
    <property type="entry name" value="S4_RNA-bd_sf"/>
</dbReference>
<organism evidence="6 7">
    <name type="scientific">Treponema porcinum</name>
    <dbReference type="NCBI Taxonomy" id="261392"/>
    <lineage>
        <taxon>Bacteria</taxon>
        <taxon>Pseudomonadati</taxon>
        <taxon>Spirochaetota</taxon>
        <taxon>Spirochaetia</taxon>
        <taxon>Spirochaetales</taxon>
        <taxon>Treponemataceae</taxon>
        <taxon>Treponema</taxon>
    </lineage>
</organism>
<sequence length="246" mass="27567">MNLQDNDSKIRLQVFLAHSGVASRRACEKIIESGRVSVNGSVVTELGTKVSAQDEVLVDGKKVFPEETKRYVLLNKPAGYVCTLSDEKGRPVAAELLKEAYNERLYNVGRLDMFSQGLIIFTNDGDFAAALSHPSAEIEKEYIVDTSLPLPRNLAEEFQRGIRVDGIFYKCKSAQEINARRMKIVLIEGKNREIRNVFKSKEIGIKKLTRVRIGSVTIEGLLSGQFRELSQYEVQGLLKLCRSKAI</sequence>
<accession>A0A1T4KCW1</accession>
<dbReference type="SUPFAM" id="SSF55174">
    <property type="entry name" value="Alpha-L RNA-binding motif"/>
    <property type="match status" value="1"/>
</dbReference>
<dbReference type="AlphaFoldDB" id="A0A1T4KCW1"/>
<dbReference type="Gene3D" id="3.30.70.1560">
    <property type="entry name" value="Alpha-L RNA-binding motif"/>
    <property type="match status" value="1"/>
</dbReference>
<dbReference type="Gene3D" id="3.30.70.580">
    <property type="entry name" value="Pseudouridine synthase I, catalytic domain, N-terminal subdomain"/>
    <property type="match status" value="1"/>
</dbReference>
<dbReference type="PANTHER" id="PTHR47683:SF2">
    <property type="entry name" value="RNA-BINDING S4 DOMAIN-CONTAINING PROTEIN"/>
    <property type="match status" value="1"/>
</dbReference>
<dbReference type="Proteomes" id="UP000190423">
    <property type="component" value="Unassembled WGS sequence"/>
</dbReference>
<dbReference type="PANTHER" id="PTHR47683">
    <property type="entry name" value="PSEUDOURIDINE SYNTHASE FAMILY PROTEIN-RELATED"/>
    <property type="match status" value="1"/>
</dbReference>
<keyword evidence="2 4" id="KW-0413">Isomerase</keyword>
<dbReference type="NCBIfam" id="TIGR00093">
    <property type="entry name" value="pseudouridine synthase"/>
    <property type="match status" value="1"/>
</dbReference>
<reference evidence="6 7" key="1">
    <citation type="submission" date="2017-02" db="EMBL/GenBank/DDBJ databases">
        <authorList>
            <person name="Peterson S.W."/>
        </authorList>
    </citation>
    <scope>NUCLEOTIDE SEQUENCE [LARGE SCALE GENOMIC DNA]</scope>
    <source>
        <strain evidence="6 7">ATCC BAA-908</strain>
    </source>
</reference>
<evidence type="ECO:0000313" key="7">
    <source>
        <dbReference type="Proteomes" id="UP000190423"/>
    </source>
</evidence>
<dbReference type="GO" id="GO:0120159">
    <property type="term" value="F:rRNA pseudouridine synthase activity"/>
    <property type="evidence" value="ECO:0007669"/>
    <property type="project" value="UniProtKB-ARBA"/>
</dbReference>
<comment type="similarity">
    <text evidence="1 4">Belongs to the pseudouridine synthase RsuA family.</text>
</comment>
<dbReference type="EC" id="5.4.99.-" evidence="4"/>
<dbReference type="InterPro" id="IPR042092">
    <property type="entry name" value="PsdUridine_s_RsuA/RluB/E/F_cat"/>
</dbReference>
<dbReference type="PROSITE" id="PS01149">
    <property type="entry name" value="PSI_RSU"/>
    <property type="match status" value="1"/>
</dbReference>
<evidence type="ECO:0000256" key="1">
    <source>
        <dbReference type="ARBA" id="ARBA00008348"/>
    </source>
</evidence>
<name>A0A1T4KCW1_TREPO</name>
<dbReference type="InterPro" id="IPR020094">
    <property type="entry name" value="TruA/RsuA/RluB/E/F_N"/>
</dbReference>
<protein>
    <recommendedName>
        <fullName evidence="4">Pseudouridine synthase</fullName>
        <ecNumber evidence="4">5.4.99.-</ecNumber>
    </recommendedName>
</protein>
<evidence type="ECO:0000313" key="6">
    <source>
        <dbReference type="EMBL" id="SJZ40288.1"/>
    </source>
</evidence>
<proteinExistence type="inferred from homology"/>
<dbReference type="Pfam" id="PF01479">
    <property type="entry name" value="S4"/>
    <property type="match status" value="1"/>
</dbReference>
<evidence type="ECO:0000256" key="4">
    <source>
        <dbReference type="RuleBase" id="RU003887"/>
    </source>
</evidence>
<feature type="domain" description="RNA-binding S4" evidence="5">
    <location>
        <begin position="10"/>
        <end position="69"/>
    </location>
</feature>
<dbReference type="CDD" id="cd00165">
    <property type="entry name" value="S4"/>
    <property type="match status" value="1"/>
</dbReference>
<dbReference type="InterPro" id="IPR000748">
    <property type="entry name" value="PsdUridine_synth_RsuA/RluB/E/F"/>
</dbReference>
<dbReference type="InterPro" id="IPR020103">
    <property type="entry name" value="PsdUridine_synth_cat_dom_sf"/>
</dbReference>
<keyword evidence="7" id="KW-1185">Reference proteome</keyword>
<dbReference type="InterPro" id="IPR050343">
    <property type="entry name" value="RsuA_PseudoU_synthase"/>
</dbReference>
<dbReference type="Gene3D" id="3.10.290.10">
    <property type="entry name" value="RNA-binding S4 domain"/>
    <property type="match status" value="1"/>
</dbReference>
<evidence type="ECO:0000256" key="2">
    <source>
        <dbReference type="ARBA" id="ARBA00023235"/>
    </source>
</evidence>